<dbReference type="WBParaSite" id="nRc.2.0.1.t07714-RA">
    <property type="protein sequence ID" value="nRc.2.0.1.t07714-RA"/>
    <property type="gene ID" value="nRc.2.0.1.g07714"/>
</dbReference>
<organism evidence="1 2">
    <name type="scientific">Romanomermis culicivorax</name>
    <name type="common">Nematode worm</name>
    <dbReference type="NCBI Taxonomy" id="13658"/>
    <lineage>
        <taxon>Eukaryota</taxon>
        <taxon>Metazoa</taxon>
        <taxon>Ecdysozoa</taxon>
        <taxon>Nematoda</taxon>
        <taxon>Enoplea</taxon>
        <taxon>Dorylaimia</taxon>
        <taxon>Mermithida</taxon>
        <taxon>Mermithoidea</taxon>
        <taxon>Mermithidae</taxon>
        <taxon>Romanomermis</taxon>
    </lineage>
</organism>
<sequence length="117" mass="13752">MKGKWLMKQQQLVKQENKEELEKVKSQKIQQLPTNPNNVLKYLRGLGQWGKALNKALVQGKYAVDYQYRRVSLWSPCIQKYPVQVVPTIDEEVALIASKLIDRIYDESEIEIETIRY</sequence>
<accession>A0A915I2M8</accession>
<reference evidence="2" key="1">
    <citation type="submission" date="2022-11" db="UniProtKB">
        <authorList>
            <consortium name="WormBaseParasite"/>
        </authorList>
    </citation>
    <scope>IDENTIFICATION</scope>
</reference>
<keyword evidence="1" id="KW-1185">Reference proteome</keyword>
<proteinExistence type="predicted"/>
<evidence type="ECO:0000313" key="2">
    <source>
        <dbReference type="WBParaSite" id="nRc.2.0.1.t07714-RA"/>
    </source>
</evidence>
<dbReference type="AlphaFoldDB" id="A0A915I2M8"/>
<name>A0A915I2M8_ROMCU</name>
<evidence type="ECO:0000313" key="1">
    <source>
        <dbReference type="Proteomes" id="UP000887565"/>
    </source>
</evidence>
<dbReference type="Proteomes" id="UP000887565">
    <property type="component" value="Unplaced"/>
</dbReference>
<protein>
    <submittedName>
        <fullName evidence="2">Uncharacterized protein</fullName>
    </submittedName>
</protein>